<dbReference type="GO" id="GO:0003677">
    <property type="term" value="F:DNA binding"/>
    <property type="evidence" value="ECO:0007669"/>
    <property type="project" value="UniProtKB-KW"/>
</dbReference>
<dbReference type="EMBL" id="JAEPWM010000007">
    <property type="protein sequence ID" value="MBK6007715.1"/>
    <property type="molecule type" value="Genomic_DNA"/>
</dbReference>
<evidence type="ECO:0000259" key="4">
    <source>
        <dbReference type="SMART" id="SM00857"/>
    </source>
</evidence>
<dbReference type="Gene3D" id="3.40.50.1390">
    <property type="entry name" value="Resolvase, N-terminal catalytic domain"/>
    <property type="match status" value="1"/>
</dbReference>
<reference evidence="5" key="2">
    <citation type="submission" date="2021-01" db="EMBL/GenBank/DDBJ databases">
        <authorList>
            <person name="Kang M."/>
        </authorList>
    </citation>
    <scope>NUCLEOTIDE SEQUENCE</scope>
    <source>
        <strain evidence="5">KACC 17527</strain>
    </source>
</reference>
<name>A0A934WNK7_9BURK</name>
<feature type="domain" description="Resolvase/invertase-type recombinase catalytic" evidence="4">
    <location>
        <begin position="4"/>
        <end position="145"/>
    </location>
</feature>
<accession>A0A934WNK7</accession>
<dbReference type="SMART" id="SM00857">
    <property type="entry name" value="Resolvase"/>
    <property type="match status" value="1"/>
</dbReference>
<protein>
    <submittedName>
        <fullName evidence="5">Recombinase family protein</fullName>
    </submittedName>
</protein>
<sequence length="228" mass="24405">MQEFVAYRRVTASEQGRAGLDLEAQAAAILRFVQSRHGVLLQDFVEHEAGKGSDGMDRRPQLREAIATARRRAAVLVVSRLDRLSRNAALIADLIASGVAFVAADTPEADAAMLHAYAAVAQREREHAAGRISAALQAKKRAALARGLPNPLGNSRTLQPGNSGRSESAQAFAARLAPILEAYRAAGLTQRRMVEALNHDGIPTAAGGTWSLLQVQRVLARLAGPHQR</sequence>
<keyword evidence="1" id="KW-0238">DNA-binding</keyword>
<keyword evidence="2" id="KW-0233">DNA recombination</keyword>
<feature type="region of interest" description="Disordered" evidence="3">
    <location>
        <begin position="146"/>
        <end position="165"/>
    </location>
</feature>
<evidence type="ECO:0000313" key="6">
    <source>
        <dbReference type="Proteomes" id="UP000630528"/>
    </source>
</evidence>
<dbReference type="AlphaFoldDB" id="A0A934WNK7"/>
<dbReference type="PANTHER" id="PTHR30461:SF2">
    <property type="entry name" value="SERINE RECOMBINASE PINE-RELATED"/>
    <property type="match status" value="1"/>
</dbReference>
<dbReference type="PANTHER" id="PTHR30461">
    <property type="entry name" value="DNA-INVERTASE FROM LAMBDOID PROPHAGE"/>
    <property type="match status" value="1"/>
</dbReference>
<dbReference type="Proteomes" id="UP000630528">
    <property type="component" value="Unassembled WGS sequence"/>
</dbReference>
<dbReference type="SUPFAM" id="SSF53041">
    <property type="entry name" value="Resolvase-like"/>
    <property type="match status" value="1"/>
</dbReference>
<keyword evidence="6" id="KW-1185">Reference proteome</keyword>
<evidence type="ECO:0000256" key="1">
    <source>
        <dbReference type="ARBA" id="ARBA00023125"/>
    </source>
</evidence>
<gene>
    <name evidence="5" type="ORF">JJB11_16570</name>
</gene>
<dbReference type="InterPro" id="IPR050639">
    <property type="entry name" value="SSR_resolvase"/>
</dbReference>
<evidence type="ECO:0000256" key="3">
    <source>
        <dbReference type="SAM" id="MobiDB-lite"/>
    </source>
</evidence>
<dbReference type="InterPro" id="IPR006119">
    <property type="entry name" value="Resolv_N"/>
</dbReference>
<reference evidence="5" key="1">
    <citation type="journal article" date="2012" name="J. Microbiol. Biotechnol.">
        <title>Ramlibacter ginsenosidimutans sp. nov., with ginsenoside-converting activity.</title>
        <authorList>
            <person name="Wang L."/>
            <person name="An D.S."/>
            <person name="Kim S.G."/>
            <person name="Jin F.X."/>
            <person name="Kim S.C."/>
            <person name="Lee S.T."/>
            <person name="Im W.T."/>
        </authorList>
    </citation>
    <scope>NUCLEOTIDE SEQUENCE</scope>
    <source>
        <strain evidence="5">KACC 17527</strain>
    </source>
</reference>
<proteinExistence type="predicted"/>
<evidence type="ECO:0000313" key="5">
    <source>
        <dbReference type="EMBL" id="MBK6007715.1"/>
    </source>
</evidence>
<feature type="compositionally biased region" description="Polar residues" evidence="3">
    <location>
        <begin position="152"/>
        <end position="165"/>
    </location>
</feature>
<dbReference type="GO" id="GO:0000150">
    <property type="term" value="F:DNA strand exchange activity"/>
    <property type="evidence" value="ECO:0007669"/>
    <property type="project" value="InterPro"/>
</dbReference>
<evidence type="ECO:0000256" key="2">
    <source>
        <dbReference type="ARBA" id="ARBA00023172"/>
    </source>
</evidence>
<dbReference type="Pfam" id="PF00239">
    <property type="entry name" value="Resolvase"/>
    <property type="match status" value="1"/>
</dbReference>
<comment type="caution">
    <text evidence="5">The sequence shown here is derived from an EMBL/GenBank/DDBJ whole genome shotgun (WGS) entry which is preliminary data.</text>
</comment>
<dbReference type="InterPro" id="IPR036162">
    <property type="entry name" value="Resolvase-like_N_sf"/>
</dbReference>
<organism evidence="5 6">
    <name type="scientific">Ramlibacter ginsenosidimutans</name>
    <dbReference type="NCBI Taxonomy" id="502333"/>
    <lineage>
        <taxon>Bacteria</taxon>
        <taxon>Pseudomonadati</taxon>
        <taxon>Pseudomonadota</taxon>
        <taxon>Betaproteobacteria</taxon>
        <taxon>Burkholderiales</taxon>
        <taxon>Comamonadaceae</taxon>
        <taxon>Ramlibacter</taxon>
    </lineage>
</organism>
<dbReference type="RefSeq" id="WP_201173747.1">
    <property type="nucleotide sequence ID" value="NZ_JAEPWM010000007.1"/>
</dbReference>